<reference evidence="3 4" key="1">
    <citation type="submission" date="2023-07" db="EMBL/GenBank/DDBJ databases">
        <title>Genomic Encyclopedia of Type Strains, Phase IV (KMG-IV): sequencing the most valuable type-strain genomes for metagenomic binning, comparative biology and taxonomic classification.</title>
        <authorList>
            <person name="Goeker M."/>
        </authorList>
    </citation>
    <scope>NUCLEOTIDE SEQUENCE [LARGE SCALE GENOMIC DNA]</scope>
    <source>
        <strain evidence="3 4">DSM 4006</strain>
    </source>
</reference>
<dbReference type="Gene3D" id="3.30.1330.30">
    <property type="match status" value="1"/>
</dbReference>
<evidence type="ECO:0000256" key="1">
    <source>
        <dbReference type="SAM" id="MobiDB-lite"/>
    </source>
</evidence>
<evidence type="ECO:0000313" key="3">
    <source>
        <dbReference type="EMBL" id="MDQ0189267.1"/>
    </source>
</evidence>
<dbReference type="Pfam" id="PF01248">
    <property type="entry name" value="Ribosomal_L7Ae"/>
    <property type="match status" value="1"/>
</dbReference>
<sequence>MSSAQDSGLRHGGQTPDDAAHGKDAAVSDDGMTRCLQLIGLAVRGRRAVAGSDVVFEKIRDRTAALVFLAADAGVNAAKKYRDKCAFYHIPLVERFDRSQLSHACGRQTVVIAVTDPGFAAAISSCIGEILGGEAFDKTSGV</sequence>
<name>A0ABT9XG46_9BACL</name>
<dbReference type="Proteomes" id="UP001232973">
    <property type="component" value="Unassembled WGS sequence"/>
</dbReference>
<feature type="region of interest" description="Disordered" evidence="1">
    <location>
        <begin position="1"/>
        <end position="26"/>
    </location>
</feature>
<feature type="domain" description="Ribosomal protein eL8/eL30/eS12/Gadd45" evidence="2">
    <location>
        <begin position="35"/>
        <end position="120"/>
    </location>
</feature>
<dbReference type="EMBL" id="JAUSTP010000006">
    <property type="protein sequence ID" value="MDQ0189267.1"/>
    <property type="molecule type" value="Genomic_DNA"/>
</dbReference>
<dbReference type="InterPro" id="IPR004038">
    <property type="entry name" value="Ribosomal_eL8/eL30/eS12/Gad45"/>
</dbReference>
<gene>
    <name evidence="3" type="ORF">J2S03_001087</name>
</gene>
<proteinExistence type="predicted"/>
<organism evidence="3 4">
    <name type="scientific">Alicyclobacillus cycloheptanicus</name>
    <dbReference type="NCBI Taxonomy" id="1457"/>
    <lineage>
        <taxon>Bacteria</taxon>
        <taxon>Bacillati</taxon>
        <taxon>Bacillota</taxon>
        <taxon>Bacilli</taxon>
        <taxon>Bacillales</taxon>
        <taxon>Alicyclobacillaceae</taxon>
        <taxon>Alicyclobacillus</taxon>
    </lineage>
</organism>
<comment type="caution">
    <text evidence="3">The sequence shown here is derived from an EMBL/GenBank/DDBJ whole genome shotgun (WGS) entry which is preliminary data.</text>
</comment>
<accession>A0ABT9XG46</accession>
<evidence type="ECO:0000313" key="4">
    <source>
        <dbReference type="Proteomes" id="UP001232973"/>
    </source>
</evidence>
<evidence type="ECO:0000259" key="2">
    <source>
        <dbReference type="Pfam" id="PF01248"/>
    </source>
</evidence>
<keyword evidence="4" id="KW-1185">Reference proteome</keyword>
<dbReference type="RefSeq" id="WP_274456089.1">
    <property type="nucleotide sequence ID" value="NZ_CP067097.1"/>
</dbReference>
<dbReference type="SUPFAM" id="SSF55315">
    <property type="entry name" value="L30e-like"/>
    <property type="match status" value="1"/>
</dbReference>
<dbReference type="InterPro" id="IPR029064">
    <property type="entry name" value="Ribosomal_eL30-like_sf"/>
</dbReference>
<protein>
    <submittedName>
        <fullName evidence="3">Ribosomal protein L7Ae-like RNA K-turn-binding protein</fullName>
    </submittedName>
</protein>